<keyword evidence="4 7" id="KW-0812">Transmembrane</keyword>
<evidence type="ECO:0000256" key="4">
    <source>
        <dbReference type="ARBA" id="ARBA00022692"/>
    </source>
</evidence>
<dbReference type="EMBL" id="BSPD01000073">
    <property type="protein sequence ID" value="GLS27239.1"/>
    <property type="molecule type" value="Genomic_DNA"/>
</dbReference>
<dbReference type="PANTHER" id="PTHR40043">
    <property type="entry name" value="UPF0719 INNER MEMBRANE PROTEIN YJFL"/>
    <property type="match status" value="1"/>
</dbReference>
<keyword evidence="3" id="KW-1003">Cell membrane</keyword>
<evidence type="ECO:0000256" key="6">
    <source>
        <dbReference type="ARBA" id="ARBA00023136"/>
    </source>
</evidence>
<proteinExistence type="inferred from homology"/>
<keyword evidence="5 7" id="KW-1133">Transmembrane helix</keyword>
<gene>
    <name evidence="8" type="ORF">GCM10007877_29580</name>
</gene>
<evidence type="ECO:0000256" key="3">
    <source>
        <dbReference type="ARBA" id="ARBA00022475"/>
    </source>
</evidence>
<keyword evidence="6 7" id="KW-0472">Membrane</keyword>
<dbReference type="AlphaFoldDB" id="A0AA37T617"/>
<sequence>MLDYPIVNSLMMFSAYFLGAIVALIVFKFIYSLLTPQDEWLLIKNDRNTAAAIGFGGTIVGFAIALSGAISNSISLIDFTIWAVVALIAQVLAFAILRFAFMPMIVKRIEDNEISAGIMLAAVSIAVGLLNAACMTY</sequence>
<name>A0AA37T617_9GAMM</name>
<comment type="caution">
    <text evidence="8">The sequence shown here is derived from an EMBL/GenBank/DDBJ whole genome shotgun (WGS) entry which is preliminary data.</text>
</comment>
<reference evidence="8 9" key="1">
    <citation type="journal article" date="2014" name="Int. J. Syst. Evol. Microbiol.">
        <title>Complete genome sequence of Corynebacterium casei LMG S-19264T (=DSM 44701T), isolated from a smear-ripened cheese.</title>
        <authorList>
            <consortium name="US DOE Joint Genome Institute (JGI-PGF)"/>
            <person name="Walter F."/>
            <person name="Albersmeier A."/>
            <person name="Kalinowski J."/>
            <person name="Ruckert C."/>
        </authorList>
    </citation>
    <scope>NUCLEOTIDE SEQUENCE [LARGE SCALE GENOMIC DNA]</scope>
    <source>
        <strain evidence="8 9">NBRC 110095</strain>
    </source>
</reference>
<evidence type="ECO:0000256" key="5">
    <source>
        <dbReference type="ARBA" id="ARBA00022989"/>
    </source>
</evidence>
<accession>A0AA37T617</accession>
<feature type="transmembrane region" description="Helical" evidence="7">
    <location>
        <begin position="52"/>
        <end position="74"/>
    </location>
</feature>
<dbReference type="InterPro" id="IPR007140">
    <property type="entry name" value="DUF350"/>
</dbReference>
<organism evidence="8 9">
    <name type="scientific">Marinibactrum halimedae</name>
    <dbReference type="NCBI Taxonomy" id="1444977"/>
    <lineage>
        <taxon>Bacteria</taxon>
        <taxon>Pseudomonadati</taxon>
        <taxon>Pseudomonadota</taxon>
        <taxon>Gammaproteobacteria</taxon>
        <taxon>Cellvibrionales</taxon>
        <taxon>Cellvibrionaceae</taxon>
        <taxon>Marinibactrum</taxon>
    </lineage>
</organism>
<evidence type="ECO:0000256" key="7">
    <source>
        <dbReference type="SAM" id="Phobius"/>
    </source>
</evidence>
<dbReference type="Pfam" id="PF03994">
    <property type="entry name" value="DUF350"/>
    <property type="match status" value="1"/>
</dbReference>
<dbReference type="RefSeq" id="WP_232593764.1">
    <property type="nucleotide sequence ID" value="NZ_BSPD01000073.1"/>
</dbReference>
<feature type="transmembrane region" description="Helical" evidence="7">
    <location>
        <begin position="6"/>
        <end position="31"/>
    </location>
</feature>
<feature type="transmembrane region" description="Helical" evidence="7">
    <location>
        <begin position="113"/>
        <end position="133"/>
    </location>
</feature>
<evidence type="ECO:0000313" key="8">
    <source>
        <dbReference type="EMBL" id="GLS27239.1"/>
    </source>
</evidence>
<evidence type="ECO:0000256" key="1">
    <source>
        <dbReference type="ARBA" id="ARBA00004651"/>
    </source>
</evidence>
<dbReference type="GO" id="GO:0005886">
    <property type="term" value="C:plasma membrane"/>
    <property type="evidence" value="ECO:0007669"/>
    <property type="project" value="UniProtKB-SubCell"/>
</dbReference>
<keyword evidence="9" id="KW-1185">Reference proteome</keyword>
<feature type="transmembrane region" description="Helical" evidence="7">
    <location>
        <begin position="80"/>
        <end position="101"/>
    </location>
</feature>
<protein>
    <submittedName>
        <fullName evidence="8">DUF350 domain-containing protein</fullName>
    </submittedName>
</protein>
<comment type="similarity">
    <text evidence="2">Belongs to the UPF0719 family.</text>
</comment>
<evidence type="ECO:0000256" key="2">
    <source>
        <dbReference type="ARBA" id="ARBA00005779"/>
    </source>
</evidence>
<evidence type="ECO:0000313" key="9">
    <source>
        <dbReference type="Proteomes" id="UP001156870"/>
    </source>
</evidence>
<dbReference type="Proteomes" id="UP001156870">
    <property type="component" value="Unassembled WGS sequence"/>
</dbReference>
<comment type="subcellular location">
    <subcellularLocation>
        <location evidence="1">Cell membrane</location>
        <topology evidence="1">Multi-pass membrane protein</topology>
    </subcellularLocation>
</comment>
<dbReference type="PANTHER" id="PTHR40043:SF1">
    <property type="entry name" value="UPF0719 INNER MEMBRANE PROTEIN YJFL"/>
    <property type="match status" value="1"/>
</dbReference>